<evidence type="ECO:0000256" key="2">
    <source>
        <dbReference type="ARBA" id="ARBA00022737"/>
    </source>
</evidence>
<dbReference type="SMART" id="SM00320">
    <property type="entry name" value="WD40"/>
    <property type="match status" value="6"/>
</dbReference>
<dbReference type="GO" id="GO:1990234">
    <property type="term" value="C:transferase complex"/>
    <property type="evidence" value="ECO:0007669"/>
    <property type="project" value="UniProtKB-ARBA"/>
</dbReference>
<dbReference type="InterPro" id="IPR038528">
    <property type="entry name" value="TEL2_C_sf"/>
</dbReference>
<dbReference type="Pfam" id="PF24883">
    <property type="entry name" value="NPHP3_N"/>
    <property type="match status" value="1"/>
</dbReference>
<dbReference type="Gene3D" id="1.25.40.720">
    <property type="entry name" value="Telomere length regulation protein 2, C-terminal domain"/>
    <property type="match status" value="1"/>
</dbReference>
<feature type="domain" description="Nephrocystin 3-like N-terminal" evidence="6">
    <location>
        <begin position="275"/>
        <end position="430"/>
    </location>
</feature>
<reference evidence="7" key="1">
    <citation type="submission" date="2021-01" db="EMBL/GenBank/DDBJ databases">
        <authorList>
            <person name="Kaushik A."/>
        </authorList>
    </citation>
    <scope>NUCLEOTIDE SEQUENCE</scope>
    <source>
        <strain evidence="7">AG1-1A</strain>
    </source>
</reference>
<sequence length="2198" mass="241424">MLFRSKISGSKLAVPDWLGRSKPRSPSQRSELNEKSPASEQGSSCSPSSVSLTHAEQKAQSANALYADTITPNTAWAALNISLRRLRESSGLLPRLGSAIDDLLGFSDTMEKEGTNNEMKLISELKELCDSLAERLVKQGHWSASDCMYGLVTEIERKAQETEAGEQHPELSQQIRLEQESSGEETEYYWRVIELLKQLEAGVRLRIMDNETHIVSKLKYNLKAKKRAHIQQIVASTLEETLCPARKAAYSSFMSIGIGRRACTKGTHTEVLASLDQWLYDPNAPRVYWMKGMQGVGKTTIAYTLCKQLEHRGLLGASFFCTRTSAECRDTTRIIPTIAYQLSRYSMSFRLALHGILEAGAGAHPTSPETQWERLVQDPLEKVGDAVSDGAVVVIDGLDECDDDHSGNGSSILDVLLRCFTGLPLRLFISTQPTSYMWTNTAQEHAPCARLDLDALEPTCLKADILRFLEEELSCVPLSSAQLSQLVLQSSLHFKNAAYIARTVKSGYRRSDRYKHILSAVEMTSEVVTQNARISELFRTGLDCIQNAGWKHPNAEQFIRMLVCLNLFTREPISVDTVAGLYEISDVQRLYTVLRPLLSALRPVTGNELALASSESGPLPTLAHYLSMEQFSYTLYSQDLAERCFRIMEQQLRFNICDLPSSCILDRDVSDLQNRIQRKISPALSYACRHWADHLAHSPHSGILRILLRGFLTKRLLFWLEVLSVRGELVVGTNALGKAKGWVMQSKQRTPDMAPLLDDSLKFVAGFASSGAAESTPHIYISWLPWWPRSSLVYKNYWRRTQGLLGLQGGLINWHRKTTALNTWNTQSQVFSVACSPDGSRVAIGCKNGTVSIRNAYNQALLVSPFKAHTNCVRSVVFSPDGGLLASGSDDFTIRVWDVRTGTPVAGPCQGHTHWVWSISFSPDSKRIVSASLDKTVCIWDTSGALLVGPLQGHTGSVLSVTYSPDGTLIASASADKTIRLWRSDDGAPVASPFRGHTGSVNSVVFTPDGSRLVSGSGDKTVRVWKVSDGSAVTTRFPSHTGGVNSVSVSPDGTLVASGSHDHTIREDGWVTDDISGPLMWIPHELTSWHIWPSPHLDWAAYNLDLGRKMPEIWEIATCYGCQILGMTTTISLQEIITRLRQPIPSLDELHFLLSAPLLSLGAHPNPQGSPKLATPPSTRQLVTLQSTILGYVFPAWEGQTELLWHFFCPPNGCGSLVLGALNVLTVPPLSPSAITILERFVAAYPLDQIWSILHKELGAGSSSEVQWDETLKNWVSMSIKATNARLGEVRGVLAPREFMLETCKATERIIHSVATNGQFSTETTSKLAQTITKLAQTGHFADGLFFLATLRACLAHWDDKYGRVWSQTTQNLPGTVLFSFVQSLLAFIHHSMSLPTSAAEEQDGQLTYREVSRLFALFFGSVIEAPPEVWNVVLGSGRWWSSRISRALVRWAVVAQAEPYATRVTEIDANLVDDVLQNDITLEHDDQESNGLSVLLEHVLARWTDSQHISRALLSEHRYLTSVLVLTLGGLIARFQETSVRATEGLSSTFPPSPPATTDGSKLHPLIVKTSTSPTFIRSVGTYLSHRDEAVRRCGMLVAEIMSGGKLNFGGWEDNNTESGDIGREKKAEWQAWAQELRTEAMGILNTFRYEETQPAQDPMSQAQRNSKADEPSIDPSLAQKQSSAAAEPDSDDDSLVGYTSPSPTSSRAPSPTPSELADPTLRRRPIPRPVYLAELGALLVEAPKNAVEVQPAEGFGLGNKTRRGMGITGGRGGGDAEDEKARVELALEVGAELVRKKRGYGSELEENAINLAYLFMGLQDNYELDRFEERRQSVLVALVACCPTKAAPTIIEQFFHHQYSTSQRFTMLNALALGARELAGLPIPPPPSDTSKRPRIDFPSKVLPEAAHLKYMRENDVPPPANRIEGPRKQLIEGMGSQVSTLVDDLSGMAIRRSKEETEESIPQIVRERSLRVGHKRAPGVTPAGSDSQLKLGYLSSQTPVIPFAQVAAEYFVSPLIHRFWAHLQSSMTHEAYARNGGHLKAGAGTGMILSSLVMAHLLGTLAVLLHAARHSPPFLHVLAPDAAELALAVGTRPLSRNGGEEGTEAGVIAGALELALTVLDSALELDEGQTFALEKADLLLGIGQWASTVFEGLDKGERAPGVGGRDEERAVRLSAGLVLTCERILSKWRRSIPWN</sequence>
<dbReference type="PROSITE" id="PS50082">
    <property type="entry name" value="WD_REPEATS_2"/>
    <property type="match status" value="5"/>
</dbReference>
<dbReference type="Pfam" id="PF00400">
    <property type="entry name" value="WD40"/>
    <property type="match status" value="6"/>
</dbReference>
<dbReference type="PROSITE" id="PS50294">
    <property type="entry name" value="WD_REPEATS_REGION"/>
    <property type="match status" value="5"/>
</dbReference>
<dbReference type="Pfam" id="PF10193">
    <property type="entry name" value="Telomere_reg-2"/>
    <property type="match status" value="1"/>
</dbReference>
<evidence type="ECO:0008006" key="9">
    <source>
        <dbReference type="Google" id="ProtNLM"/>
    </source>
</evidence>
<evidence type="ECO:0000256" key="4">
    <source>
        <dbReference type="SAM" id="MobiDB-lite"/>
    </source>
</evidence>
<proteinExistence type="predicted"/>
<dbReference type="PRINTS" id="PR00320">
    <property type="entry name" value="GPROTEINBRPT"/>
</dbReference>
<feature type="repeat" description="WD" evidence="3">
    <location>
        <begin position="951"/>
        <end position="992"/>
    </location>
</feature>
<dbReference type="SUPFAM" id="SSF52540">
    <property type="entry name" value="P-loop containing nucleoside triphosphate hydrolases"/>
    <property type="match status" value="1"/>
</dbReference>
<dbReference type="InterPro" id="IPR019775">
    <property type="entry name" value="WD40_repeat_CS"/>
</dbReference>
<dbReference type="CDD" id="cd00200">
    <property type="entry name" value="WD40"/>
    <property type="match status" value="1"/>
</dbReference>
<feature type="repeat" description="WD" evidence="3">
    <location>
        <begin position="1037"/>
        <end position="1066"/>
    </location>
</feature>
<dbReference type="PANTHER" id="PTHR22847:SF637">
    <property type="entry name" value="WD REPEAT DOMAIN 5B"/>
    <property type="match status" value="1"/>
</dbReference>
<evidence type="ECO:0000256" key="1">
    <source>
        <dbReference type="ARBA" id="ARBA00022574"/>
    </source>
</evidence>
<keyword evidence="1 3" id="KW-0853">WD repeat</keyword>
<dbReference type="InterPro" id="IPR019337">
    <property type="entry name" value="Telomere_length_regulation_dom"/>
</dbReference>
<dbReference type="SUPFAM" id="SSF50978">
    <property type="entry name" value="WD40 repeat-like"/>
    <property type="match status" value="1"/>
</dbReference>
<feature type="region of interest" description="Disordered" evidence="4">
    <location>
        <begin position="1"/>
        <end position="54"/>
    </location>
</feature>
<feature type="repeat" description="WD" evidence="3">
    <location>
        <begin position="994"/>
        <end position="1035"/>
    </location>
</feature>
<evidence type="ECO:0000313" key="7">
    <source>
        <dbReference type="EMBL" id="CAE6495816.1"/>
    </source>
</evidence>
<dbReference type="InterPro" id="IPR020472">
    <property type="entry name" value="WD40_PAC1"/>
</dbReference>
<gene>
    <name evidence="7" type="ORF">RDB_LOCUS153584</name>
</gene>
<feature type="compositionally biased region" description="Low complexity" evidence="4">
    <location>
        <begin position="1701"/>
        <end position="1711"/>
    </location>
</feature>
<dbReference type="InterPro" id="IPR027417">
    <property type="entry name" value="P-loop_NTPase"/>
</dbReference>
<feature type="repeat" description="WD" evidence="3">
    <location>
        <begin position="866"/>
        <end position="907"/>
    </location>
</feature>
<accession>A0A8H3CRM9</accession>
<keyword evidence="2" id="KW-0677">Repeat</keyword>
<comment type="caution">
    <text evidence="7">The sequence shown here is derived from an EMBL/GenBank/DDBJ whole genome shotgun (WGS) entry which is preliminary data.</text>
</comment>
<dbReference type="Proteomes" id="UP000663840">
    <property type="component" value="Unassembled WGS sequence"/>
</dbReference>
<organism evidence="7 8">
    <name type="scientific">Rhizoctonia solani</name>
    <dbReference type="NCBI Taxonomy" id="456999"/>
    <lineage>
        <taxon>Eukaryota</taxon>
        <taxon>Fungi</taxon>
        <taxon>Dikarya</taxon>
        <taxon>Basidiomycota</taxon>
        <taxon>Agaricomycotina</taxon>
        <taxon>Agaricomycetes</taxon>
        <taxon>Cantharellales</taxon>
        <taxon>Ceratobasidiaceae</taxon>
        <taxon>Rhizoctonia</taxon>
    </lineage>
</organism>
<dbReference type="EMBL" id="CAJMWR010004332">
    <property type="protein sequence ID" value="CAE6495816.1"/>
    <property type="molecule type" value="Genomic_DNA"/>
</dbReference>
<evidence type="ECO:0000313" key="8">
    <source>
        <dbReference type="Proteomes" id="UP000663840"/>
    </source>
</evidence>
<dbReference type="InterPro" id="IPR015943">
    <property type="entry name" value="WD40/YVTN_repeat-like_dom_sf"/>
</dbReference>
<name>A0A8H3CRM9_9AGAM</name>
<feature type="region of interest" description="Disordered" evidence="4">
    <location>
        <begin position="1655"/>
        <end position="1724"/>
    </location>
</feature>
<evidence type="ECO:0000259" key="5">
    <source>
        <dbReference type="Pfam" id="PF10193"/>
    </source>
</evidence>
<feature type="compositionally biased region" description="Polar residues" evidence="4">
    <location>
        <begin position="24"/>
        <end position="54"/>
    </location>
</feature>
<feature type="domain" description="Telomere length regulation protein conserved" evidence="5">
    <location>
        <begin position="1780"/>
        <end position="1877"/>
    </location>
</feature>
<dbReference type="OrthoDB" id="10267175at2759"/>
<dbReference type="InterPro" id="IPR056884">
    <property type="entry name" value="NPHP3-like_N"/>
</dbReference>
<evidence type="ECO:0000259" key="6">
    <source>
        <dbReference type="Pfam" id="PF24883"/>
    </source>
</evidence>
<feature type="compositionally biased region" description="Polar residues" evidence="4">
    <location>
        <begin position="1655"/>
        <end position="1667"/>
    </location>
</feature>
<evidence type="ECO:0000256" key="3">
    <source>
        <dbReference type="PROSITE-ProRule" id="PRU00221"/>
    </source>
</evidence>
<dbReference type="InterPro" id="IPR036322">
    <property type="entry name" value="WD40_repeat_dom_sf"/>
</dbReference>
<dbReference type="PANTHER" id="PTHR22847">
    <property type="entry name" value="WD40 REPEAT PROTEIN"/>
    <property type="match status" value="1"/>
</dbReference>
<dbReference type="Gene3D" id="2.130.10.10">
    <property type="entry name" value="YVTN repeat-like/Quinoprotein amine dehydrogenase"/>
    <property type="match status" value="3"/>
</dbReference>
<dbReference type="Gene3D" id="3.40.50.300">
    <property type="entry name" value="P-loop containing nucleotide triphosphate hydrolases"/>
    <property type="match status" value="1"/>
</dbReference>
<dbReference type="InterPro" id="IPR001680">
    <property type="entry name" value="WD40_rpt"/>
</dbReference>
<dbReference type="PROSITE" id="PS00678">
    <property type="entry name" value="WD_REPEATS_1"/>
    <property type="match status" value="1"/>
</dbReference>
<feature type="repeat" description="WD" evidence="3">
    <location>
        <begin position="909"/>
        <end position="941"/>
    </location>
</feature>
<protein>
    <recommendedName>
        <fullName evidence="9">Vegetative incompatibility protein HET-E-1</fullName>
    </recommendedName>
</protein>